<evidence type="ECO:0000259" key="4">
    <source>
        <dbReference type="PROSITE" id="PS01124"/>
    </source>
</evidence>
<keyword evidence="6" id="KW-1185">Reference proteome</keyword>
<organism evidence="5 6">
    <name type="scientific">Lichenifustis flavocetrariae</name>
    <dbReference type="NCBI Taxonomy" id="2949735"/>
    <lineage>
        <taxon>Bacteria</taxon>
        <taxon>Pseudomonadati</taxon>
        <taxon>Pseudomonadota</taxon>
        <taxon>Alphaproteobacteria</taxon>
        <taxon>Hyphomicrobiales</taxon>
        <taxon>Lichenihabitantaceae</taxon>
        <taxon>Lichenifustis</taxon>
    </lineage>
</organism>
<dbReference type="InterPro" id="IPR020449">
    <property type="entry name" value="Tscrpt_reg_AraC-type_HTH"/>
</dbReference>
<dbReference type="InterPro" id="IPR018060">
    <property type="entry name" value="HTH_AraC"/>
</dbReference>
<dbReference type="PANTHER" id="PTHR46796:SF14">
    <property type="entry name" value="TRANSCRIPTIONAL REGULATORY PROTEIN"/>
    <property type="match status" value="1"/>
</dbReference>
<proteinExistence type="predicted"/>
<dbReference type="SMART" id="SM00342">
    <property type="entry name" value="HTH_ARAC"/>
    <property type="match status" value="1"/>
</dbReference>
<dbReference type="SUPFAM" id="SSF46689">
    <property type="entry name" value="Homeodomain-like"/>
    <property type="match status" value="2"/>
</dbReference>
<dbReference type="AlphaFoldDB" id="A0AA41YV98"/>
<dbReference type="Pfam" id="PF12833">
    <property type="entry name" value="HTH_18"/>
    <property type="match status" value="1"/>
</dbReference>
<dbReference type="RefSeq" id="WP_282584105.1">
    <property type="nucleotide sequence ID" value="NZ_JAMOIM010000003.1"/>
</dbReference>
<dbReference type="PRINTS" id="PR00032">
    <property type="entry name" value="HTHARAC"/>
</dbReference>
<dbReference type="InterPro" id="IPR050204">
    <property type="entry name" value="AraC_XylS_family_regulators"/>
</dbReference>
<dbReference type="PROSITE" id="PS01124">
    <property type="entry name" value="HTH_ARAC_FAMILY_2"/>
    <property type="match status" value="1"/>
</dbReference>
<name>A0AA41YV98_9HYPH</name>
<evidence type="ECO:0000256" key="3">
    <source>
        <dbReference type="ARBA" id="ARBA00023163"/>
    </source>
</evidence>
<keyword evidence="3" id="KW-0804">Transcription</keyword>
<gene>
    <name evidence="5" type="ORF">M8523_06885</name>
</gene>
<dbReference type="InterPro" id="IPR009057">
    <property type="entry name" value="Homeodomain-like_sf"/>
</dbReference>
<dbReference type="EMBL" id="JAMOIM010000003">
    <property type="protein sequence ID" value="MCW6507747.1"/>
    <property type="molecule type" value="Genomic_DNA"/>
</dbReference>
<keyword evidence="2" id="KW-0238">DNA-binding</keyword>
<keyword evidence="1" id="KW-0805">Transcription regulation</keyword>
<evidence type="ECO:0000256" key="1">
    <source>
        <dbReference type="ARBA" id="ARBA00023015"/>
    </source>
</evidence>
<evidence type="ECO:0000256" key="2">
    <source>
        <dbReference type="ARBA" id="ARBA00023125"/>
    </source>
</evidence>
<dbReference type="Proteomes" id="UP001165667">
    <property type="component" value="Unassembled WGS sequence"/>
</dbReference>
<comment type="caution">
    <text evidence="5">The sequence shown here is derived from an EMBL/GenBank/DDBJ whole genome shotgun (WGS) entry which is preliminary data.</text>
</comment>
<reference evidence="5" key="1">
    <citation type="submission" date="2022-05" db="EMBL/GenBank/DDBJ databases">
        <authorList>
            <person name="Pankratov T."/>
        </authorList>
    </citation>
    <scope>NUCLEOTIDE SEQUENCE</scope>
    <source>
        <strain evidence="5">BP6-180914</strain>
    </source>
</reference>
<feature type="domain" description="HTH araC/xylS-type" evidence="4">
    <location>
        <begin position="148"/>
        <end position="241"/>
    </location>
</feature>
<sequence>MTTASSCRFRPVGGSVKLECEGGTIYDGDVRPGMLRIMSPGERLRVERRSRAEAVVVSVPGPLFRRIAEERGYLAAPSGLTFVAPIVDPNPHVERLTSSLLGLKEVDANLQPMFLEGITLALLALAFAPCHERGGTRRRPGLSKADLTRCIDFAEANLCDKLDLASWAAALGLSLSEFVRRFQQTMHVAPYTWFLNRRVDRAKALLEDPDVALSVGFCSQSHFSEAFRRRTGASPGEWRKQFPSGIR</sequence>
<dbReference type="PANTHER" id="PTHR46796">
    <property type="entry name" value="HTH-TYPE TRANSCRIPTIONAL ACTIVATOR RHAS-RELATED"/>
    <property type="match status" value="1"/>
</dbReference>
<dbReference type="GO" id="GO:0043565">
    <property type="term" value="F:sequence-specific DNA binding"/>
    <property type="evidence" value="ECO:0007669"/>
    <property type="project" value="InterPro"/>
</dbReference>
<evidence type="ECO:0000313" key="6">
    <source>
        <dbReference type="Proteomes" id="UP001165667"/>
    </source>
</evidence>
<dbReference type="Gene3D" id="1.10.10.60">
    <property type="entry name" value="Homeodomain-like"/>
    <property type="match status" value="1"/>
</dbReference>
<evidence type="ECO:0000313" key="5">
    <source>
        <dbReference type="EMBL" id="MCW6507747.1"/>
    </source>
</evidence>
<dbReference type="GO" id="GO:0003700">
    <property type="term" value="F:DNA-binding transcription factor activity"/>
    <property type="evidence" value="ECO:0007669"/>
    <property type="project" value="InterPro"/>
</dbReference>
<protein>
    <submittedName>
        <fullName evidence="5">AraC family transcriptional regulator</fullName>
    </submittedName>
</protein>
<accession>A0AA41YV98</accession>